<dbReference type="GeneID" id="10029137"/>
<keyword evidence="3" id="KW-1185">Reference proteome</keyword>
<evidence type="ECO:0000313" key="2">
    <source>
        <dbReference type="EMBL" id="EFR01023.1"/>
    </source>
</evidence>
<dbReference type="OrthoDB" id="3552888at2759"/>
<dbReference type="OMA" id="NCHPQGG"/>
<sequence length="197" mass="21282">MKLGPASLFAAALAFGIGATQVYASPLADPLPHPVGPITYTGPVELNGKNLNLTVEGTVQEIYSKVKDRTGVILKPVDLHKDDSKHKLRARARASINCHPQGGGAKVKSIREGASYLNGLHGKFRPLPRTCSRVSCSWDSGIFLCNDNDHKVSVPCKLVAEYTRDILDICASPDVVSLRGQEFDSDGWNVVVRESNC</sequence>
<dbReference type="HOGENOM" id="CLU_089018_2_2_1"/>
<evidence type="ECO:0000256" key="1">
    <source>
        <dbReference type="SAM" id="SignalP"/>
    </source>
</evidence>
<dbReference type="PANTHER" id="PTHR35605">
    <property type="entry name" value="ECP2 EFFECTOR PROTEIN DOMAIN-CONTAINING PROTEIN-RELATED"/>
    <property type="match status" value="1"/>
</dbReference>
<keyword evidence="1" id="KW-0732">Signal</keyword>
<accession>E4UUQ6</accession>
<protein>
    <recommendedName>
        <fullName evidence="4">Secreted protein</fullName>
    </recommendedName>
</protein>
<feature type="signal peptide" evidence="1">
    <location>
        <begin position="1"/>
        <end position="24"/>
    </location>
</feature>
<dbReference type="Proteomes" id="UP000002669">
    <property type="component" value="Unassembled WGS sequence"/>
</dbReference>
<dbReference type="InParanoid" id="E4UUQ6"/>
<gene>
    <name evidence="2" type="ORF">MGYG_04026</name>
</gene>
<organism evidence="3">
    <name type="scientific">Arthroderma gypseum (strain ATCC MYA-4604 / CBS 118893)</name>
    <name type="common">Microsporum gypseum</name>
    <dbReference type="NCBI Taxonomy" id="535722"/>
    <lineage>
        <taxon>Eukaryota</taxon>
        <taxon>Fungi</taxon>
        <taxon>Dikarya</taxon>
        <taxon>Ascomycota</taxon>
        <taxon>Pezizomycotina</taxon>
        <taxon>Eurotiomycetes</taxon>
        <taxon>Eurotiomycetidae</taxon>
        <taxon>Onygenales</taxon>
        <taxon>Arthrodermataceae</taxon>
        <taxon>Nannizzia</taxon>
    </lineage>
</organism>
<evidence type="ECO:0008006" key="4">
    <source>
        <dbReference type="Google" id="ProtNLM"/>
    </source>
</evidence>
<name>E4UUQ6_ARTGP</name>
<dbReference type="PANTHER" id="PTHR35605:SF1">
    <property type="entry name" value="ECP2 EFFECTOR PROTEIN DOMAIN-CONTAINING PROTEIN-RELATED"/>
    <property type="match status" value="1"/>
</dbReference>
<proteinExistence type="predicted"/>
<reference evidence="3" key="1">
    <citation type="journal article" date="2012" name="MBio">
        <title>Comparative genome analysis of Trichophyton rubrum and related dermatophytes reveals candidate genes involved in infection.</title>
        <authorList>
            <person name="Martinez D.A."/>
            <person name="Oliver B.G."/>
            <person name="Graeser Y."/>
            <person name="Goldberg J.M."/>
            <person name="Li W."/>
            <person name="Martinez-Rossi N.M."/>
            <person name="Monod M."/>
            <person name="Shelest E."/>
            <person name="Barton R.C."/>
            <person name="Birch E."/>
            <person name="Brakhage A.A."/>
            <person name="Chen Z."/>
            <person name="Gurr S.J."/>
            <person name="Heiman D."/>
            <person name="Heitman J."/>
            <person name="Kosti I."/>
            <person name="Rossi A."/>
            <person name="Saif S."/>
            <person name="Samalova M."/>
            <person name="Saunders C.W."/>
            <person name="Shea T."/>
            <person name="Summerbell R.C."/>
            <person name="Xu J."/>
            <person name="Young S."/>
            <person name="Zeng Q."/>
            <person name="Birren B.W."/>
            <person name="Cuomo C.A."/>
            <person name="White T.C."/>
        </authorList>
    </citation>
    <scope>NUCLEOTIDE SEQUENCE [LARGE SCALE GENOMIC DNA]</scope>
    <source>
        <strain evidence="3">ATCC MYA-4604 / CBS 118893</strain>
    </source>
</reference>
<dbReference type="AlphaFoldDB" id="E4UUQ6"/>
<dbReference type="EMBL" id="DS989824">
    <property type="protein sequence ID" value="EFR01023.1"/>
    <property type="molecule type" value="Genomic_DNA"/>
</dbReference>
<feature type="chain" id="PRO_5003188025" description="Secreted protein" evidence="1">
    <location>
        <begin position="25"/>
        <end position="197"/>
    </location>
</feature>
<dbReference type="STRING" id="535722.E4UUQ6"/>
<dbReference type="RefSeq" id="XP_003173853.1">
    <property type="nucleotide sequence ID" value="XM_003173805.1"/>
</dbReference>
<dbReference type="eggNOG" id="ENOG502SUB1">
    <property type="taxonomic scope" value="Eukaryota"/>
</dbReference>
<evidence type="ECO:0000313" key="3">
    <source>
        <dbReference type="Proteomes" id="UP000002669"/>
    </source>
</evidence>
<dbReference type="VEuPathDB" id="FungiDB:MGYG_04026"/>